<evidence type="ECO:0000313" key="2">
    <source>
        <dbReference type="EMBL" id="KAK4195206.1"/>
    </source>
</evidence>
<name>A0AAN6X7R2_9PEZI</name>
<proteinExistence type="predicted"/>
<evidence type="ECO:0000259" key="1">
    <source>
        <dbReference type="Pfam" id="PF20220"/>
    </source>
</evidence>
<keyword evidence="3" id="KW-1185">Reference proteome</keyword>
<dbReference type="EMBL" id="MU864021">
    <property type="protein sequence ID" value="KAK4195206.1"/>
    <property type="molecule type" value="Genomic_DNA"/>
</dbReference>
<dbReference type="Proteomes" id="UP001303160">
    <property type="component" value="Unassembled WGS sequence"/>
</dbReference>
<feature type="domain" description="ABC toxin N-terminal" evidence="1">
    <location>
        <begin position="550"/>
        <end position="643"/>
    </location>
</feature>
<dbReference type="AlphaFoldDB" id="A0AAN6X7R2"/>
<evidence type="ECO:0000313" key="3">
    <source>
        <dbReference type="Proteomes" id="UP001303160"/>
    </source>
</evidence>
<organism evidence="2 3">
    <name type="scientific">Triangularia verruculosa</name>
    <dbReference type="NCBI Taxonomy" id="2587418"/>
    <lineage>
        <taxon>Eukaryota</taxon>
        <taxon>Fungi</taxon>
        <taxon>Dikarya</taxon>
        <taxon>Ascomycota</taxon>
        <taxon>Pezizomycotina</taxon>
        <taxon>Sordariomycetes</taxon>
        <taxon>Sordariomycetidae</taxon>
        <taxon>Sordariales</taxon>
        <taxon>Podosporaceae</taxon>
        <taxon>Triangularia</taxon>
    </lineage>
</organism>
<gene>
    <name evidence="2" type="ORF">QBC40DRAFT_236950</name>
</gene>
<reference evidence="2" key="2">
    <citation type="submission" date="2023-05" db="EMBL/GenBank/DDBJ databases">
        <authorList>
            <consortium name="Lawrence Berkeley National Laboratory"/>
            <person name="Steindorff A."/>
            <person name="Hensen N."/>
            <person name="Bonometti L."/>
            <person name="Westerberg I."/>
            <person name="Brannstrom I.O."/>
            <person name="Guillou S."/>
            <person name="Cros-Aarteil S."/>
            <person name="Calhoun S."/>
            <person name="Haridas S."/>
            <person name="Kuo A."/>
            <person name="Mondo S."/>
            <person name="Pangilinan J."/>
            <person name="Riley R."/>
            <person name="Labutti K."/>
            <person name="Andreopoulos B."/>
            <person name="Lipzen A."/>
            <person name="Chen C."/>
            <person name="Yanf M."/>
            <person name="Daum C."/>
            <person name="Ng V."/>
            <person name="Clum A."/>
            <person name="Ohm R."/>
            <person name="Martin F."/>
            <person name="Silar P."/>
            <person name="Natvig D."/>
            <person name="Lalanne C."/>
            <person name="Gautier V."/>
            <person name="Ament-Velasquez S.L."/>
            <person name="Kruys A."/>
            <person name="Hutchinson M.I."/>
            <person name="Powell A.J."/>
            <person name="Barry K."/>
            <person name="Miller A.N."/>
            <person name="Grigoriev I.V."/>
            <person name="Debuchy R."/>
            <person name="Gladieux P."/>
            <person name="Thoren M.H."/>
            <person name="Johannesson H."/>
        </authorList>
    </citation>
    <scope>NUCLEOTIDE SEQUENCE</scope>
    <source>
        <strain evidence="2">CBS 315.58</strain>
    </source>
</reference>
<accession>A0AAN6X7R2</accession>
<protein>
    <recommendedName>
        <fullName evidence="1">ABC toxin N-terminal domain-containing protein</fullName>
    </recommendedName>
</protein>
<dbReference type="Pfam" id="PF20220">
    <property type="entry name" value="ABC_toxin_N"/>
    <property type="match status" value="1"/>
</dbReference>
<reference evidence="2" key="1">
    <citation type="journal article" date="2023" name="Mol. Phylogenet. Evol.">
        <title>Genome-scale phylogeny and comparative genomics of the fungal order Sordariales.</title>
        <authorList>
            <person name="Hensen N."/>
            <person name="Bonometti L."/>
            <person name="Westerberg I."/>
            <person name="Brannstrom I.O."/>
            <person name="Guillou S."/>
            <person name="Cros-Aarteil S."/>
            <person name="Calhoun S."/>
            <person name="Haridas S."/>
            <person name="Kuo A."/>
            <person name="Mondo S."/>
            <person name="Pangilinan J."/>
            <person name="Riley R."/>
            <person name="LaButti K."/>
            <person name="Andreopoulos B."/>
            <person name="Lipzen A."/>
            <person name="Chen C."/>
            <person name="Yan M."/>
            <person name="Daum C."/>
            <person name="Ng V."/>
            <person name="Clum A."/>
            <person name="Steindorff A."/>
            <person name="Ohm R.A."/>
            <person name="Martin F."/>
            <person name="Silar P."/>
            <person name="Natvig D.O."/>
            <person name="Lalanne C."/>
            <person name="Gautier V."/>
            <person name="Ament-Velasquez S.L."/>
            <person name="Kruys A."/>
            <person name="Hutchinson M.I."/>
            <person name="Powell A.J."/>
            <person name="Barry K."/>
            <person name="Miller A.N."/>
            <person name="Grigoriev I.V."/>
            <person name="Debuchy R."/>
            <person name="Gladieux P."/>
            <person name="Hiltunen Thoren M."/>
            <person name="Johannesson H."/>
        </authorList>
    </citation>
    <scope>NUCLEOTIDE SEQUENCE</scope>
    <source>
        <strain evidence="2">CBS 315.58</strain>
    </source>
</reference>
<dbReference type="InterPro" id="IPR046839">
    <property type="entry name" value="ABC_toxin_N"/>
</dbReference>
<comment type="caution">
    <text evidence="2">The sequence shown here is derived from an EMBL/GenBank/DDBJ whole genome shotgun (WGS) entry which is preliminary data.</text>
</comment>
<sequence length="650" mass="73295">MSQEDFAAITGETYWAGWFADLLQGLSKTGVKVQSVVEWNAAQLWGYSDSTAMVDVSSEKGLSCIRELMKRSELDLQDIMDLVKTQTFNRDLVIVNKDGYAEHTNSIDDMGLLANESKPLTENLCWRLQSFIRLKTKLGWSIKDLDAAIYCLRNLEIRQIATSEKPTIPEESNFTITPLVIKSLAAIVKLSSLVDIEPVALLPLWGPIDSFGEKSFLYSRLRAPGIDKLLTVVQRQEDNTAYPTLDETKMAICAALKWPAQHFPALREAAGPGDGTTLLNVETLSVLYRHALIYQVLSISPSDYPRFFKIFFASNNNAEDTAPFDRPETTLTIIEEWRKLFDAGWTLDSICSVFDTAGDQRNIVIYRILRLDLEELQLLKFNLAATPTLSELVLLQQYSELRESCEQTDGQSSLVSLIKWLARTNVADIPEVACRISDATGWDRQRLEEILRCKYEGGSEQNQKIMMANLQRLKVILDLQAIMTVDSRLRRAAAGARNQEFSPPISTLMSLAQPCLTLNGHRPTDSTVIRSLRAQLTPTLASDINDYMMAKRHAVLVAFLLQQDYITKQGITNIDGLLQYLLLDGQMGPQVQTTRIKHATTAAQQFIQRCLLGRESEVTATAISREDWGWRLEYSRWEAHIKHSLPFNTS</sequence>